<evidence type="ECO:0000313" key="2">
    <source>
        <dbReference type="Proteomes" id="UP000820818"/>
    </source>
</evidence>
<dbReference type="PANTHER" id="PTHR46579">
    <property type="entry name" value="F5/8 TYPE C DOMAIN-CONTAINING PROTEIN-RELATED"/>
    <property type="match status" value="1"/>
</dbReference>
<dbReference type="PANTHER" id="PTHR46579:SF1">
    <property type="entry name" value="F5_8 TYPE C DOMAIN-CONTAINING PROTEIN"/>
    <property type="match status" value="1"/>
</dbReference>
<proteinExistence type="predicted"/>
<protein>
    <submittedName>
        <fullName evidence="1">Uncharacterized protein</fullName>
    </submittedName>
</protein>
<dbReference type="Proteomes" id="UP000820818">
    <property type="component" value="Linkage Group LG1"/>
</dbReference>
<dbReference type="AlphaFoldDB" id="A0AAD5Q2L2"/>
<reference evidence="1 2" key="1">
    <citation type="submission" date="2022-05" db="EMBL/GenBank/DDBJ databases">
        <title>A multi-omics perspective on studying reproductive biology in Daphnia sinensis.</title>
        <authorList>
            <person name="Jia J."/>
        </authorList>
    </citation>
    <scope>NUCLEOTIDE SEQUENCE [LARGE SCALE GENOMIC DNA]</scope>
    <source>
        <strain evidence="1 2">WSL</strain>
    </source>
</reference>
<comment type="caution">
    <text evidence="1">The sequence shown here is derived from an EMBL/GenBank/DDBJ whole genome shotgun (WGS) entry which is preliminary data.</text>
</comment>
<gene>
    <name evidence="1" type="ORF">GHT06_008778</name>
</gene>
<organism evidence="1 2">
    <name type="scientific">Daphnia sinensis</name>
    <dbReference type="NCBI Taxonomy" id="1820382"/>
    <lineage>
        <taxon>Eukaryota</taxon>
        <taxon>Metazoa</taxon>
        <taxon>Ecdysozoa</taxon>
        <taxon>Arthropoda</taxon>
        <taxon>Crustacea</taxon>
        <taxon>Branchiopoda</taxon>
        <taxon>Diplostraca</taxon>
        <taxon>Cladocera</taxon>
        <taxon>Anomopoda</taxon>
        <taxon>Daphniidae</taxon>
        <taxon>Daphnia</taxon>
        <taxon>Daphnia similis group</taxon>
    </lineage>
</organism>
<keyword evidence="2" id="KW-1185">Reference proteome</keyword>
<evidence type="ECO:0000313" key="1">
    <source>
        <dbReference type="EMBL" id="KAI9565034.1"/>
    </source>
</evidence>
<name>A0AAD5Q2L2_9CRUS</name>
<accession>A0AAD5Q2L2</accession>
<dbReference type="EMBL" id="WJBH02000001">
    <property type="protein sequence ID" value="KAI9565034.1"/>
    <property type="molecule type" value="Genomic_DNA"/>
</dbReference>
<sequence length="225" mass="26130">MIGIVNASLNKIKPSYEITRSTKDIDDHRCHYAWNVDIPNWKASMFRAIGLYYFQILEELLVDEYFEHFSNLMYGLYGLLQERISVKDVKNVEVLFKKFVTDMELLYGVEHVGINIHFLVHLPQSVLDWGCLWTTSTFIPEWFNGQLLTLCNGTQSQAEQMAHTYRLKHAVRDEVVTLLKSTDAIIPPTVSSLLIELLHLPVDTREELIEKKSLSTKELLNFWVP</sequence>